<sequence>MMTTLIFLALLNGCCISFCRILNGRLSQGASAFTASLWNHAVGFIFLSVVVYFTASEPVGSLANAPAATWLGGVIGALFVALNSYVLTKVGATLTALLVIGGQLITGVIWEAVSHGADLTQVAGVMFILAGVVVAKFGKIPSFKSKHI</sequence>
<dbReference type="Pfam" id="PF04657">
    <property type="entry name" value="DMT_YdcZ"/>
    <property type="match status" value="1"/>
</dbReference>
<feature type="transmembrane region" description="Helical" evidence="1">
    <location>
        <begin position="35"/>
        <end position="55"/>
    </location>
</feature>
<keyword evidence="1" id="KW-1133">Transmembrane helix</keyword>
<reference evidence="2 3" key="1">
    <citation type="journal article" date="2017" name="Int. J. Syst. Evol. Microbiol.">
        <title>Photobacterium alginatilyticum sp. nov., a marine bacterium isolated from bottom seawater.</title>
        <authorList>
            <person name="Wang X."/>
            <person name="Wang Y."/>
            <person name="Yang X."/>
            <person name="Sun H."/>
            <person name="Li B."/>
            <person name="Zhang X.H."/>
        </authorList>
    </citation>
    <scope>NUCLEOTIDE SEQUENCE [LARGE SCALE GENOMIC DNA]</scope>
    <source>
        <strain evidence="2 3">P03D4</strain>
    </source>
</reference>
<keyword evidence="3" id="KW-1185">Reference proteome</keyword>
<feature type="transmembrane region" description="Helical" evidence="1">
    <location>
        <begin position="94"/>
        <end position="113"/>
    </location>
</feature>
<name>A0ABW9YKS8_9GAMM</name>
<evidence type="ECO:0000313" key="2">
    <source>
        <dbReference type="EMBL" id="NBI53886.1"/>
    </source>
</evidence>
<comment type="caution">
    <text evidence="2">The sequence shown here is derived from an EMBL/GenBank/DDBJ whole genome shotgun (WGS) entry which is preliminary data.</text>
</comment>
<organism evidence="2 3">
    <name type="scientific">Photobacterium alginatilyticum</name>
    <dbReference type="NCBI Taxonomy" id="1775171"/>
    <lineage>
        <taxon>Bacteria</taxon>
        <taxon>Pseudomonadati</taxon>
        <taxon>Pseudomonadota</taxon>
        <taxon>Gammaproteobacteria</taxon>
        <taxon>Vibrionales</taxon>
        <taxon>Vibrionaceae</taxon>
        <taxon>Photobacterium</taxon>
    </lineage>
</organism>
<evidence type="ECO:0000313" key="3">
    <source>
        <dbReference type="Proteomes" id="UP000738517"/>
    </source>
</evidence>
<protein>
    <submittedName>
        <fullName evidence="2">DMT family transporter</fullName>
    </submittedName>
</protein>
<dbReference type="EMBL" id="RSEJ01000015">
    <property type="protein sequence ID" value="NBI53886.1"/>
    <property type="molecule type" value="Genomic_DNA"/>
</dbReference>
<feature type="transmembrane region" description="Helical" evidence="1">
    <location>
        <begin position="119"/>
        <end position="138"/>
    </location>
</feature>
<feature type="transmembrane region" description="Helical" evidence="1">
    <location>
        <begin position="67"/>
        <end position="87"/>
    </location>
</feature>
<proteinExistence type="predicted"/>
<dbReference type="PANTHER" id="PTHR34821:SF2">
    <property type="entry name" value="INNER MEMBRANE PROTEIN YDCZ"/>
    <property type="match status" value="1"/>
</dbReference>
<keyword evidence="1" id="KW-0812">Transmembrane</keyword>
<gene>
    <name evidence="2" type="ORF">EIZ48_15020</name>
</gene>
<dbReference type="Proteomes" id="UP000738517">
    <property type="component" value="Unassembled WGS sequence"/>
</dbReference>
<evidence type="ECO:0000256" key="1">
    <source>
        <dbReference type="SAM" id="Phobius"/>
    </source>
</evidence>
<feature type="transmembrane region" description="Helical" evidence="1">
    <location>
        <begin position="6"/>
        <end position="23"/>
    </location>
</feature>
<dbReference type="InterPro" id="IPR006750">
    <property type="entry name" value="YdcZ"/>
</dbReference>
<accession>A0ABW9YKS8</accession>
<keyword evidence="1" id="KW-0472">Membrane</keyword>
<dbReference type="PANTHER" id="PTHR34821">
    <property type="entry name" value="INNER MEMBRANE PROTEIN YDCZ"/>
    <property type="match status" value="1"/>
</dbReference>